<evidence type="ECO:0000256" key="2">
    <source>
        <dbReference type="SAM" id="MobiDB-lite"/>
    </source>
</evidence>
<comment type="similarity">
    <text evidence="1">Belongs to the SAP18 family.</text>
</comment>
<keyword evidence="4" id="KW-1185">Reference proteome</keyword>
<sequence length="204" mass="22763">MSTEATSVIDREKQCPFLLRVYYGPGEKPKESDIISSEAPELQIYTWKDATLGELSLAIKKAIPDMIAQAGPGCLLEFRHMAPEADRSSYTGRDIGTVRLDQVLSVSSTGSAPDQEGISTKDIHSNTRDSNRRSDRHSRSDKPNKSYEKTLQMVDPDEEEEEEEEEEATAEMDEEEVIVMGDVEETETADLFAIVDLEEETGQV</sequence>
<protein>
    <submittedName>
        <fullName evidence="3">Histone deacetylase complex subunit sap18</fullName>
    </submittedName>
</protein>
<evidence type="ECO:0000313" key="4">
    <source>
        <dbReference type="Proteomes" id="UP000696485"/>
    </source>
</evidence>
<dbReference type="Gene3D" id="3.10.20.550">
    <property type="entry name" value="ASAP complex, SAP18 subunit"/>
    <property type="match status" value="1"/>
</dbReference>
<accession>A0A9P5SNB9</accession>
<gene>
    <name evidence="3" type="primary">SAP18</name>
    <name evidence="3" type="ORF">BG006_002155</name>
</gene>
<dbReference type="AlphaFoldDB" id="A0A9P5SNB9"/>
<reference evidence="3" key="1">
    <citation type="journal article" date="2020" name="Fungal Divers.">
        <title>Resolving the Mortierellaceae phylogeny through synthesis of multi-gene phylogenetics and phylogenomics.</title>
        <authorList>
            <person name="Vandepol N."/>
            <person name="Liber J."/>
            <person name="Desiro A."/>
            <person name="Na H."/>
            <person name="Kennedy M."/>
            <person name="Barry K."/>
            <person name="Grigoriev I.V."/>
            <person name="Miller A.N."/>
            <person name="O'Donnell K."/>
            <person name="Stajich J.E."/>
            <person name="Bonito G."/>
        </authorList>
    </citation>
    <scope>NUCLEOTIDE SEQUENCE</scope>
    <source>
        <strain evidence="3">NVP1</strain>
    </source>
</reference>
<name>A0A9P5SNB9_9FUNG</name>
<dbReference type="InterPro" id="IPR042534">
    <property type="entry name" value="SAP18_sf"/>
</dbReference>
<dbReference type="EMBL" id="JAAAUY010000148">
    <property type="protein sequence ID" value="KAF9334446.1"/>
    <property type="molecule type" value="Genomic_DNA"/>
</dbReference>
<dbReference type="PANTHER" id="PTHR13082:SF0">
    <property type="entry name" value="HISTONE DEACETYLASE COMPLEX SUBUNIT SAP18"/>
    <property type="match status" value="1"/>
</dbReference>
<feature type="compositionally biased region" description="Acidic residues" evidence="2">
    <location>
        <begin position="155"/>
        <end position="173"/>
    </location>
</feature>
<dbReference type="InterPro" id="IPR010516">
    <property type="entry name" value="SAP18"/>
</dbReference>
<organism evidence="3 4">
    <name type="scientific">Podila minutissima</name>
    <dbReference type="NCBI Taxonomy" id="64525"/>
    <lineage>
        <taxon>Eukaryota</taxon>
        <taxon>Fungi</taxon>
        <taxon>Fungi incertae sedis</taxon>
        <taxon>Mucoromycota</taxon>
        <taxon>Mortierellomycotina</taxon>
        <taxon>Mortierellomycetes</taxon>
        <taxon>Mortierellales</taxon>
        <taxon>Mortierellaceae</taxon>
        <taxon>Podila</taxon>
    </lineage>
</organism>
<dbReference type="Proteomes" id="UP000696485">
    <property type="component" value="Unassembled WGS sequence"/>
</dbReference>
<dbReference type="Pfam" id="PF06487">
    <property type="entry name" value="SAP18"/>
    <property type="match status" value="1"/>
</dbReference>
<proteinExistence type="inferred from homology"/>
<dbReference type="PANTHER" id="PTHR13082">
    <property type="entry name" value="SAP18"/>
    <property type="match status" value="1"/>
</dbReference>
<comment type="caution">
    <text evidence="3">The sequence shown here is derived from an EMBL/GenBank/DDBJ whole genome shotgun (WGS) entry which is preliminary data.</text>
</comment>
<evidence type="ECO:0000256" key="1">
    <source>
        <dbReference type="ARBA" id="ARBA00009143"/>
    </source>
</evidence>
<dbReference type="GO" id="GO:0005634">
    <property type="term" value="C:nucleus"/>
    <property type="evidence" value="ECO:0007669"/>
    <property type="project" value="TreeGrafter"/>
</dbReference>
<feature type="compositionally biased region" description="Basic and acidic residues" evidence="2">
    <location>
        <begin position="119"/>
        <end position="148"/>
    </location>
</feature>
<feature type="region of interest" description="Disordered" evidence="2">
    <location>
        <begin position="106"/>
        <end position="173"/>
    </location>
</feature>
<evidence type="ECO:0000313" key="3">
    <source>
        <dbReference type="EMBL" id="KAF9334446.1"/>
    </source>
</evidence>